<proteinExistence type="predicted"/>
<sequence length="637" mass="71464">METGNPFKQADPSEWEDRGTGGESGQGKTNERDRPDKNKDGSQQPALNRGQSGGGRAGRRGRRQGSLNQPPPYQGPRTRQMSGSTRRRLGPARCRTVRDPMALALTAEATLNPHPDACPPTVPARPVSLDYNSFIMVAEGFKWMYAATSSAKRLRREIAAYRYSRLEIGAPSGWALLILPPDEIPGLRDLRLHNILPCPEPWLVTVGVLMRGECYSLANARMSPLVFMLGRAFRCFVVDLEERRVHIAARDFEDFCHHGFVTVPCMYRVPLYPLQSIDPEDVSMALDGADMAGELGQITLRNVVRRFDGRDLTLRTPVRDHCVLRICRSWEAVGKMWPASLMPNGGRIEAVHRCITATLCCRWWMLGVAGKYRKRSADGQTFCAVQVLLFDALGRIYSYRVCDGRVCGLAPSVSDLMRTGLLRSITGTRWCGEDPDQGYISLEEDLDADYWYRARPAATQLAYPSSAMGFDVEEQFLLITRPGRFFSTAYCERGADGKRILGSRSVSEALATDDIFWQCTNEEYSVRHRWDTHRGPRETEDEGFAYCVWEAADLSSRGLPSPGDEDPSVLLSEMKMAHRIRVRRGRSGRRPKSCKPTHIVCPSMMPIQYGDSDEDVREPTKSDEDSLPNLDRLNISA</sequence>
<dbReference type="Pfam" id="PF02393">
    <property type="entry name" value="US22"/>
    <property type="match status" value="1"/>
</dbReference>
<name>I3VQF7_9BETA</name>
<dbReference type="InterPro" id="IPR003360">
    <property type="entry name" value="US22-like"/>
</dbReference>
<keyword evidence="3" id="KW-1185">Reference proteome</keyword>
<reference evidence="2 3" key="1">
    <citation type="journal article" date="2012" name="J. Virol.">
        <title>A Novel Bat Herpesvirus Encodes Homologues of Major Histocompatibility Complex Classes I and II, C-Type Lectin, and a Unique Family of Immune-Related Genes.</title>
        <authorList>
            <person name="Zhang H."/>
            <person name="Todd S."/>
            <person name="Tachedjian M."/>
            <person name="Barr J.A."/>
            <person name="Luo M."/>
            <person name="Yu M."/>
            <person name="Marsh G.A."/>
            <person name="Crameri G."/>
            <person name="Wang L.F."/>
        </authorList>
    </citation>
    <scope>NUCLEOTIDE SEQUENCE [LARGE SCALE GENOMIC DNA]</scope>
    <source>
        <strain evidence="2">B7D8</strain>
    </source>
</reference>
<feature type="region of interest" description="Disordered" evidence="1">
    <location>
        <begin position="603"/>
        <end position="637"/>
    </location>
</feature>
<feature type="region of interest" description="Disordered" evidence="1">
    <location>
        <begin position="1"/>
        <end position="95"/>
    </location>
</feature>
<dbReference type="GeneID" id="80534893"/>
<dbReference type="Proteomes" id="UP000103899">
    <property type="component" value="Segment"/>
</dbReference>
<evidence type="ECO:0000256" key="1">
    <source>
        <dbReference type="SAM" id="MobiDB-lite"/>
    </source>
</evidence>
<evidence type="ECO:0000313" key="2">
    <source>
        <dbReference type="EMBL" id="AFK84001.1"/>
    </source>
</evidence>
<organism evidence="2 3">
    <name type="scientific">miniopterid betaherpesvirus 1</name>
    <dbReference type="NCBI Taxonomy" id="3070189"/>
    <lineage>
        <taxon>Viruses</taxon>
        <taxon>Duplodnaviria</taxon>
        <taxon>Heunggongvirae</taxon>
        <taxon>Peploviricota</taxon>
        <taxon>Herviviricetes</taxon>
        <taxon>Herpesvirales</taxon>
        <taxon>Orthoherpesviridae</taxon>
        <taxon>Betaherpesvirinae</taxon>
        <taxon>Quwivirus</taxon>
        <taxon>Quwivirus miniopteridbeta1</taxon>
    </lineage>
</organism>
<accession>I3VQF7</accession>
<dbReference type="EMBL" id="JQ805139">
    <property type="protein sequence ID" value="AFK84001.1"/>
    <property type="molecule type" value="Genomic_DNA"/>
</dbReference>
<dbReference type="RefSeq" id="YP_010797190.1">
    <property type="nucleotide sequence ID" value="NC_076129.1"/>
</dbReference>
<protein>
    <submittedName>
        <fullName evidence="2">B155</fullName>
    </submittedName>
</protein>
<evidence type="ECO:0000313" key="3">
    <source>
        <dbReference type="Proteomes" id="UP000103899"/>
    </source>
</evidence>
<dbReference type="KEGG" id="vg:80534893"/>
<feature type="compositionally biased region" description="Basic and acidic residues" evidence="1">
    <location>
        <begin position="29"/>
        <end position="40"/>
    </location>
</feature>